<dbReference type="OrthoDB" id="10013825at2759"/>
<evidence type="ECO:0000313" key="1">
    <source>
        <dbReference type="EMBL" id="KNE57428.1"/>
    </source>
</evidence>
<keyword evidence="2" id="KW-1185">Reference proteome</keyword>
<protein>
    <submittedName>
        <fullName evidence="1">Uncharacterized protein</fullName>
    </submittedName>
</protein>
<reference evidence="1 2" key="1">
    <citation type="submission" date="2009-11" db="EMBL/GenBank/DDBJ databases">
        <title>Annotation of Allomyces macrogynus ATCC 38327.</title>
        <authorList>
            <consortium name="The Broad Institute Genome Sequencing Platform"/>
            <person name="Russ C."/>
            <person name="Cuomo C."/>
            <person name="Burger G."/>
            <person name="Gray M.W."/>
            <person name="Holland P.W.H."/>
            <person name="King N."/>
            <person name="Lang F.B.F."/>
            <person name="Roger A.J."/>
            <person name="Ruiz-Trillo I."/>
            <person name="Young S.K."/>
            <person name="Zeng Q."/>
            <person name="Gargeya S."/>
            <person name="Fitzgerald M."/>
            <person name="Haas B."/>
            <person name="Abouelleil A."/>
            <person name="Alvarado L."/>
            <person name="Arachchi H.M."/>
            <person name="Berlin A."/>
            <person name="Chapman S.B."/>
            <person name="Gearin G."/>
            <person name="Goldberg J."/>
            <person name="Griggs A."/>
            <person name="Gujja S."/>
            <person name="Hansen M."/>
            <person name="Heiman D."/>
            <person name="Howarth C."/>
            <person name="Larimer J."/>
            <person name="Lui A."/>
            <person name="MacDonald P.J.P."/>
            <person name="McCowen C."/>
            <person name="Montmayeur A."/>
            <person name="Murphy C."/>
            <person name="Neiman D."/>
            <person name="Pearson M."/>
            <person name="Priest M."/>
            <person name="Roberts A."/>
            <person name="Saif S."/>
            <person name="Shea T."/>
            <person name="Sisk P."/>
            <person name="Stolte C."/>
            <person name="Sykes S."/>
            <person name="Wortman J."/>
            <person name="Nusbaum C."/>
            <person name="Birren B."/>
        </authorList>
    </citation>
    <scope>NUCLEOTIDE SEQUENCE [LARGE SCALE GENOMIC DNA]</scope>
    <source>
        <strain evidence="1 2">ATCC 38327</strain>
    </source>
</reference>
<organism evidence="1 2">
    <name type="scientific">Allomyces macrogynus (strain ATCC 38327)</name>
    <name type="common">Allomyces javanicus var. macrogynus</name>
    <dbReference type="NCBI Taxonomy" id="578462"/>
    <lineage>
        <taxon>Eukaryota</taxon>
        <taxon>Fungi</taxon>
        <taxon>Fungi incertae sedis</taxon>
        <taxon>Blastocladiomycota</taxon>
        <taxon>Blastocladiomycetes</taxon>
        <taxon>Blastocladiales</taxon>
        <taxon>Blastocladiaceae</taxon>
        <taxon>Allomyces</taxon>
    </lineage>
</organism>
<dbReference type="EMBL" id="GG745331">
    <property type="protein sequence ID" value="KNE57427.1"/>
    <property type="molecule type" value="Genomic_DNA"/>
</dbReference>
<gene>
    <name evidence="1" type="ORF">AMAG_03145</name>
</gene>
<proteinExistence type="predicted"/>
<dbReference type="AlphaFoldDB" id="A0A0L0S4F0"/>
<dbReference type="EMBL" id="GG745331">
    <property type="protein sequence ID" value="KNE57428.1"/>
    <property type="molecule type" value="Genomic_DNA"/>
</dbReference>
<name>A0A0L0S4F0_ALLM3</name>
<sequence length="78" mass="8962">MSEQQMPDLHLDEWEPRLIGKVLILDESSEVPEGALTRADLPERHRLNRNGLVDRSFFVDRITVHLDANSVITRLSRG</sequence>
<reference evidence="2" key="2">
    <citation type="submission" date="2009-11" db="EMBL/GenBank/DDBJ databases">
        <title>The Genome Sequence of Allomyces macrogynus strain ATCC 38327.</title>
        <authorList>
            <consortium name="The Broad Institute Genome Sequencing Platform"/>
            <person name="Russ C."/>
            <person name="Cuomo C."/>
            <person name="Shea T."/>
            <person name="Young S.K."/>
            <person name="Zeng Q."/>
            <person name="Koehrsen M."/>
            <person name="Haas B."/>
            <person name="Borodovsky M."/>
            <person name="Guigo R."/>
            <person name="Alvarado L."/>
            <person name="Berlin A."/>
            <person name="Borenstein D."/>
            <person name="Chen Z."/>
            <person name="Engels R."/>
            <person name="Freedman E."/>
            <person name="Gellesch M."/>
            <person name="Goldberg J."/>
            <person name="Griggs A."/>
            <person name="Gujja S."/>
            <person name="Heiman D."/>
            <person name="Hepburn T."/>
            <person name="Howarth C."/>
            <person name="Jen D."/>
            <person name="Larson L."/>
            <person name="Lewis B."/>
            <person name="Mehta T."/>
            <person name="Park D."/>
            <person name="Pearson M."/>
            <person name="Roberts A."/>
            <person name="Saif S."/>
            <person name="Shenoy N."/>
            <person name="Sisk P."/>
            <person name="Stolte C."/>
            <person name="Sykes S."/>
            <person name="Walk T."/>
            <person name="White J."/>
            <person name="Yandava C."/>
            <person name="Burger G."/>
            <person name="Gray M.W."/>
            <person name="Holland P.W.H."/>
            <person name="King N."/>
            <person name="Lang F.B.F."/>
            <person name="Roger A.J."/>
            <person name="Ruiz-Trillo I."/>
            <person name="Lander E."/>
            <person name="Nusbaum C."/>
        </authorList>
    </citation>
    <scope>NUCLEOTIDE SEQUENCE [LARGE SCALE GENOMIC DNA]</scope>
    <source>
        <strain evidence="2">ATCC 38327</strain>
    </source>
</reference>
<accession>A0A0L0S4F0</accession>
<dbReference type="VEuPathDB" id="FungiDB:AMAG_03145"/>
<evidence type="ECO:0000313" key="2">
    <source>
        <dbReference type="Proteomes" id="UP000054350"/>
    </source>
</evidence>
<dbReference type="Proteomes" id="UP000054350">
    <property type="component" value="Unassembled WGS sequence"/>
</dbReference>